<organism evidence="1 2">
    <name type="scientific">Choristoneura fumiferana</name>
    <name type="common">Spruce budworm moth</name>
    <name type="synonym">Archips fumiferana</name>
    <dbReference type="NCBI Taxonomy" id="7141"/>
    <lineage>
        <taxon>Eukaryota</taxon>
        <taxon>Metazoa</taxon>
        <taxon>Ecdysozoa</taxon>
        <taxon>Arthropoda</taxon>
        <taxon>Hexapoda</taxon>
        <taxon>Insecta</taxon>
        <taxon>Pterygota</taxon>
        <taxon>Neoptera</taxon>
        <taxon>Endopterygota</taxon>
        <taxon>Lepidoptera</taxon>
        <taxon>Glossata</taxon>
        <taxon>Ditrysia</taxon>
        <taxon>Tortricoidea</taxon>
        <taxon>Tortricidae</taxon>
        <taxon>Tortricinae</taxon>
        <taxon>Choristoneura</taxon>
    </lineage>
</organism>
<sequence>DLAAYEGFPDGPKLTAEDLVEDGFNSKHPWFFVLLAEKNGEILGSALCNRAYSSWSRRAFYIEDLYVLPKARRMGIGLLLMKALCKAAVEEGVHRMDWHVLKSNASALSFYNHLGARDLRVTEGRTMLRLDRDRIEALAS</sequence>
<evidence type="ECO:0000313" key="2">
    <source>
        <dbReference type="Proteomes" id="UP001064048"/>
    </source>
</evidence>
<comment type="caution">
    <text evidence="1">The sequence shown here is derived from an EMBL/GenBank/DDBJ whole genome shotgun (WGS) entry which is preliminary data.</text>
</comment>
<gene>
    <name evidence="1" type="ORF">MSG28_000726</name>
</gene>
<proteinExistence type="predicted"/>
<dbReference type="EMBL" id="CM046131">
    <property type="protein sequence ID" value="KAI8430455.1"/>
    <property type="molecule type" value="Genomic_DNA"/>
</dbReference>
<reference evidence="1 2" key="1">
    <citation type="journal article" date="2022" name="Genome Biol. Evol.">
        <title>The Spruce Budworm Genome: Reconstructing the Evolutionary History of Antifreeze Proteins.</title>
        <authorList>
            <person name="Beliveau C."/>
            <person name="Gagne P."/>
            <person name="Picq S."/>
            <person name="Vernygora O."/>
            <person name="Keeling C.I."/>
            <person name="Pinkney K."/>
            <person name="Doucet D."/>
            <person name="Wen F."/>
            <person name="Johnston J.S."/>
            <person name="Maaroufi H."/>
            <person name="Boyle B."/>
            <person name="Laroche J."/>
            <person name="Dewar K."/>
            <person name="Juretic N."/>
            <person name="Blackburn G."/>
            <person name="Nisole A."/>
            <person name="Brunet B."/>
            <person name="Brandao M."/>
            <person name="Lumley L."/>
            <person name="Duan J."/>
            <person name="Quan G."/>
            <person name="Lucarotti C.J."/>
            <person name="Roe A.D."/>
            <person name="Sperling F.A.H."/>
            <person name="Levesque R.C."/>
            <person name="Cusson M."/>
        </authorList>
    </citation>
    <scope>NUCLEOTIDE SEQUENCE [LARGE SCALE GENOMIC DNA]</scope>
    <source>
        <strain evidence="1">Glfc:IPQL:Cfum</strain>
    </source>
</reference>
<keyword evidence="2" id="KW-1185">Reference proteome</keyword>
<name>A0ACC0K257_CHOFU</name>
<accession>A0ACC0K257</accession>
<protein>
    <submittedName>
        <fullName evidence="1">Uncharacterized protein</fullName>
    </submittedName>
</protein>
<dbReference type="Proteomes" id="UP001064048">
    <property type="component" value="Chromosome Z"/>
</dbReference>
<feature type="non-terminal residue" evidence="1">
    <location>
        <position position="1"/>
    </location>
</feature>
<evidence type="ECO:0000313" key="1">
    <source>
        <dbReference type="EMBL" id="KAI8430455.1"/>
    </source>
</evidence>